<sequence>MKKSVERTKTNGKKCQKLSFRDRCLLRSAPWRILHDVIIYCTRCVRGYCAAASLVTFDGHGRAHTYARGITQCQLIYNAYNCGGAWLCICRTRRSCRCCYCELEKADLYCTTSWQQAAAAAATLLMHMYAREQQQQQQYAHAAVQHLDARHSTQRIDPHDSCVVVVVVVVVAENEQQQLRCCFAGGGSNDNNSGSSEQQLRGDGGDPVVAVTNVDRVGAAPCRAKSSRDSRIIITRVSTRATRAPSVSDAPKRPPRSASTTNNRSDPLYVFNKIAVRHLIERTVRVFGIRVWPYVAFSTAGHAKLDFSIIHFEVKSYSSKVYIVIFLFKLWYEWSNLFAKGLLSVLLDLQNTGKLRYTSMTKNVFFRTFFSAQNAFLDTGFPFARGHKLLRGGRREKIHTPPYIHRPVRLDWCAFSLSRLSISGVMHRSPSAVYFPRFKARSSCCYIDVYCARVRRAPVFLPYFFYSSLARSASAHFSIIALHERTRCITSATALYSPAARTRQQIIDF</sequence>
<keyword evidence="3" id="KW-1185">Reference proteome</keyword>
<evidence type="ECO:0000313" key="2">
    <source>
        <dbReference type="EMBL" id="CAB0035969.1"/>
    </source>
</evidence>
<organism evidence="2 3">
    <name type="scientific">Trichogramma brassicae</name>
    <dbReference type="NCBI Taxonomy" id="86971"/>
    <lineage>
        <taxon>Eukaryota</taxon>
        <taxon>Metazoa</taxon>
        <taxon>Ecdysozoa</taxon>
        <taxon>Arthropoda</taxon>
        <taxon>Hexapoda</taxon>
        <taxon>Insecta</taxon>
        <taxon>Pterygota</taxon>
        <taxon>Neoptera</taxon>
        <taxon>Endopterygota</taxon>
        <taxon>Hymenoptera</taxon>
        <taxon>Apocrita</taxon>
        <taxon>Proctotrupomorpha</taxon>
        <taxon>Chalcidoidea</taxon>
        <taxon>Trichogrammatidae</taxon>
        <taxon>Trichogramma</taxon>
    </lineage>
</organism>
<accession>A0A6H5IG50</accession>
<evidence type="ECO:0000313" key="3">
    <source>
        <dbReference type="Proteomes" id="UP000479190"/>
    </source>
</evidence>
<dbReference type="AlphaFoldDB" id="A0A6H5IG50"/>
<dbReference type="Proteomes" id="UP000479190">
    <property type="component" value="Unassembled WGS sequence"/>
</dbReference>
<protein>
    <submittedName>
        <fullName evidence="2">Uncharacterized protein</fullName>
    </submittedName>
</protein>
<gene>
    <name evidence="2" type="ORF">TBRA_LOCUS7852</name>
</gene>
<dbReference type="EMBL" id="CADCXV010000806">
    <property type="protein sequence ID" value="CAB0035969.1"/>
    <property type="molecule type" value="Genomic_DNA"/>
</dbReference>
<reference evidence="2 3" key="1">
    <citation type="submission" date="2020-02" db="EMBL/GenBank/DDBJ databases">
        <authorList>
            <person name="Ferguson B K."/>
        </authorList>
    </citation>
    <scope>NUCLEOTIDE SEQUENCE [LARGE SCALE GENOMIC DNA]</scope>
</reference>
<feature type="region of interest" description="Disordered" evidence="1">
    <location>
        <begin position="243"/>
        <end position="264"/>
    </location>
</feature>
<name>A0A6H5IG50_9HYME</name>
<proteinExistence type="predicted"/>
<evidence type="ECO:0000256" key="1">
    <source>
        <dbReference type="SAM" id="MobiDB-lite"/>
    </source>
</evidence>